<proteinExistence type="predicted"/>
<protein>
    <recommendedName>
        <fullName evidence="4">GLPGLI family protein</fullName>
    </recommendedName>
</protein>
<evidence type="ECO:0000256" key="1">
    <source>
        <dbReference type="SAM" id="SignalP"/>
    </source>
</evidence>
<comment type="caution">
    <text evidence="2">The sequence shown here is derived from an EMBL/GenBank/DDBJ whole genome shotgun (WGS) entry which is preliminary data.</text>
</comment>
<organism evidence="2 3">
    <name type="scientific">Chitinophaga ginsengisoli</name>
    <dbReference type="NCBI Taxonomy" id="363837"/>
    <lineage>
        <taxon>Bacteria</taxon>
        <taxon>Pseudomonadati</taxon>
        <taxon>Bacteroidota</taxon>
        <taxon>Chitinophagia</taxon>
        <taxon>Chitinophagales</taxon>
        <taxon>Chitinophagaceae</taxon>
        <taxon>Chitinophaga</taxon>
    </lineage>
</organism>
<dbReference type="AlphaFoldDB" id="A0A2P8GLB4"/>
<keyword evidence="1" id="KW-0732">Signal</keyword>
<gene>
    <name evidence="2" type="ORF">CLV42_102340</name>
</gene>
<keyword evidence="3" id="KW-1185">Reference proteome</keyword>
<dbReference type="Proteomes" id="UP000240978">
    <property type="component" value="Unassembled WGS sequence"/>
</dbReference>
<dbReference type="EMBL" id="PYGK01000002">
    <property type="protein sequence ID" value="PSL34767.1"/>
    <property type="molecule type" value="Genomic_DNA"/>
</dbReference>
<dbReference type="RefSeq" id="WP_146154321.1">
    <property type="nucleotide sequence ID" value="NZ_PYGK01000002.1"/>
</dbReference>
<feature type="chain" id="PRO_5015183504" description="GLPGLI family protein" evidence="1">
    <location>
        <begin position="22"/>
        <end position="152"/>
    </location>
</feature>
<evidence type="ECO:0000313" key="2">
    <source>
        <dbReference type="EMBL" id="PSL34767.1"/>
    </source>
</evidence>
<reference evidence="2 3" key="1">
    <citation type="submission" date="2018-03" db="EMBL/GenBank/DDBJ databases">
        <title>Genomic Encyclopedia of Archaeal and Bacterial Type Strains, Phase II (KMG-II): from individual species to whole genera.</title>
        <authorList>
            <person name="Goeker M."/>
        </authorList>
    </citation>
    <scope>NUCLEOTIDE SEQUENCE [LARGE SCALE GENOMIC DNA]</scope>
    <source>
        <strain evidence="2 3">DSM 18107</strain>
    </source>
</reference>
<name>A0A2P8GLB4_9BACT</name>
<evidence type="ECO:0008006" key="4">
    <source>
        <dbReference type="Google" id="ProtNLM"/>
    </source>
</evidence>
<sequence length="152" mass="17366">MNVRKLLLMLLCMGIPILVFSQTDSTKKKVPLFKKPINTTRLELTYRAVEYHSARYGTTVAYIPGVIINDARPVRIDRHGNILRRYYTKAPLANEQLDLMNQQRRRGTYQMVLGLVGVVSGYGVDKAVDVTIKKGAWQLTSPEKYCSKYRVT</sequence>
<dbReference type="OrthoDB" id="657151at2"/>
<accession>A0A2P8GLB4</accession>
<evidence type="ECO:0000313" key="3">
    <source>
        <dbReference type="Proteomes" id="UP000240978"/>
    </source>
</evidence>
<feature type="signal peptide" evidence="1">
    <location>
        <begin position="1"/>
        <end position="21"/>
    </location>
</feature>